<dbReference type="KEGG" id="smaa:IT774_05115"/>
<accession>A0A7S9DYZ9</accession>
<dbReference type="AlphaFoldDB" id="A0A7S9DYZ9"/>
<name>A0A7S9DYZ9_9ALTE</name>
<protein>
    <submittedName>
        <fullName evidence="1">DUF2190 family protein</fullName>
    </submittedName>
</protein>
<dbReference type="Pfam" id="PF09956">
    <property type="entry name" value="Phage_cement_2"/>
    <property type="match status" value="1"/>
</dbReference>
<evidence type="ECO:0000313" key="1">
    <source>
        <dbReference type="EMBL" id="QPG06554.1"/>
    </source>
</evidence>
<dbReference type="InterPro" id="IPR011231">
    <property type="entry name" value="Phage_VT1-Sakai_H0018"/>
</dbReference>
<dbReference type="EMBL" id="CP064795">
    <property type="protein sequence ID" value="QPG06554.1"/>
    <property type="molecule type" value="Genomic_DNA"/>
</dbReference>
<evidence type="ECO:0000313" key="2">
    <source>
        <dbReference type="Proteomes" id="UP000595095"/>
    </source>
</evidence>
<organism evidence="1 2">
    <name type="scientific">Salinimonas marina</name>
    <dbReference type="NCBI Taxonomy" id="2785918"/>
    <lineage>
        <taxon>Bacteria</taxon>
        <taxon>Pseudomonadati</taxon>
        <taxon>Pseudomonadota</taxon>
        <taxon>Gammaproteobacteria</taxon>
        <taxon>Alteromonadales</taxon>
        <taxon>Alteromonadaceae</taxon>
        <taxon>Alteromonas/Salinimonas group</taxon>
        <taxon>Salinimonas</taxon>
    </lineage>
</organism>
<proteinExistence type="predicted"/>
<keyword evidence="2" id="KW-1185">Reference proteome</keyword>
<dbReference type="Proteomes" id="UP000595095">
    <property type="component" value="Chromosome"/>
</dbReference>
<gene>
    <name evidence="1" type="ORF">IT774_05115</name>
</gene>
<sequence>MSNAGLVKTFIAATAIPRFTVVCTSAGDNQVEMANAVTDPLIGVSVEPADVPVGARVDVAFSGIVEVKAGAAIAKMAWLTVNAQGEVVTSGVESDERIGRALQAANAAGDIIEIEIIKQ</sequence>
<reference evidence="1 2" key="1">
    <citation type="submission" date="2020-11" db="EMBL/GenBank/DDBJ databases">
        <title>Complete genome sequence for Salinimonas sp. strain G2-b.</title>
        <authorList>
            <person name="Park S.-J."/>
        </authorList>
    </citation>
    <scope>NUCLEOTIDE SEQUENCE [LARGE SCALE GENOMIC DNA]</scope>
    <source>
        <strain evidence="1 2">G2-b</strain>
    </source>
</reference>
<dbReference type="RefSeq" id="WP_195811630.1">
    <property type="nucleotide sequence ID" value="NZ_CP064795.1"/>
</dbReference>